<dbReference type="AlphaFoldDB" id="A0A146MGU7"/>
<evidence type="ECO:0000313" key="2">
    <source>
        <dbReference type="EMBL" id="JAQ17890.1"/>
    </source>
</evidence>
<sequence>SVAVLCAFIAVDGFSREKRTIGFIFRGLVDAAANQAAARYESQRQATSVVPTSRPIELTTPAPIEQIRQPPRPMIYIIPVSNRSPHANEISNLAEVLRTIKAPMKIKSENGTVDPDLKELIQATKHLTIDKRNASYKPDDEEKAKLEESPPEAEKPPKKQFSIKIQAPKEVNSEKQFTIKIEGDDVRVKKTKDGYNVKFTLPDSSANIRIEYPQQMFEKQELRPQQQQQQQYVKSAR</sequence>
<protein>
    <submittedName>
        <fullName evidence="2">Uncharacterized protein</fullName>
    </submittedName>
</protein>
<proteinExistence type="predicted"/>
<dbReference type="EMBL" id="GDHC01000739">
    <property type="protein sequence ID" value="JAQ17890.1"/>
    <property type="molecule type" value="Transcribed_RNA"/>
</dbReference>
<organism evidence="2">
    <name type="scientific">Lygus hesperus</name>
    <name type="common">Western plant bug</name>
    <dbReference type="NCBI Taxonomy" id="30085"/>
    <lineage>
        <taxon>Eukaryota</taxon>
        <taxon>Metazoa</taxon>
        <taxon>Ecdysozoa</taxon>
        <taxon>Arthropoda</taxon>
        <taxon>Hexapoda</taxon>
        <taxon>Insecta</taxon>
        <taxon>Pterygota</taxon>
        <taxon>Neoptera</taxon>
        <taxon>Paraneoptera</taxon>
        <taxon>Hemiptera</taxon>
        <taxon>Heteroptera</taxon>
        <taxon>Panheteroptera</taxon>
        <taxon>Cimicomorpha</taxon>
        <taxon>Miridae</taxon>
        <taxon>Mirini</taxon>
        <taxon>Lygus</taxon>
    </lineage>
</organism>
<feature type="compositionally biased region" description="Basic and acidic residues" evidence="1">
    <location>
        <begin position="131"/>
        <end position="157"/>
    </location>
</feature>
<accession>A0A146MGU7</accession>
<feature type="region of interest" description="Disordered" evidence="1">
    <location>
        <begin position="131"/>
        <end position="161"/>
    </location>
</feature>
<feature type="non-terminal residue" evidence="2">
    <location>
        <position position="1"/>
    </location>
</feature>
<name>A0A146MGU7_LYGHE</name>
<reference evidence="2" key="1">
    <citation type="journal article" date="2016" name="Gigascience">
        <title>De novo construction of an expanded transcriptome assembly for the western tarnished plant bug, Lygus hesperus.</title>
        <authorList>
            <person name="Tassone E.E."/>
            <person name="Geib S.M."/>
            <person name="Hall B."/>
            <person name="Fabrick J.A."/>
            <person name="Brent C.S."/>
            <person name="Hull J.J."/>
        </authorList>
    </citation>
    <scope>NUCLEOTIDE SEQUENCE</scope>
</reference>
<evidence type="ECO:0000256" key="1">
    <source>
        <dbReference type="SAM" id="MobiDB-lite"/>
    </source>
</evidence>
<gene>
    <name evidence="2" type="ORF">g.26122</name>
</gene>